<feature type="domain" description="DUF5060" evidence="2">
    <location>
        <begin position="7"/>
        <end position="73"/>
    </location>
</feature>
<dbReference type="InterPro" id="IPR032260">
    <property type="entry name" value="DUF5060"/>
</dbReference>
<proteinExistence type="predicted"/>
<gene>
    <name evidence="3" type="ORF">BBD42_24795</name>
</gene>
<dbReference type="RefSeq" id="WP_099520373.1">
    <property type="nucleotide sequence ID" value="NZ_CP016808.1"/>
</dbReference>
<name>A0A1B2DNQ7_9BACL</name>
<dbReference type="Pfam" id="PF13204">
    <property type="entry name" value="Apiosidase"/>
    <property type="match status" value="1"/>
</dbReference>
<dbReference type="PANTHER" id="PTHR37836:SF2">
    <property type="entry name" value="DUF4038 DOMAIN-CONTAINING PROTEIN"/>
    <property type="match status" value="1"/>
</dbReference>
<protein>
    <recommendedName>
        <fullName evidence="4">DUF5060 domain-containing protein</fullName>
    </recommendedName>
</protein>
<evidence type="ECO:0000313" key="3">
    <source>
        <dbReference type="EMBL" id="ANY69343.1"/>
    </source>
</evidence>
<dbReference type="PANTHER" id="PTHR37836">
    <property type="entry name" value="LMO1036 PROTEIN"/>
    <property type="match status" value="1"/>
</dbReference>
<reference evidence="3" key="1">
    <citation type="submission" date="2016-08" db="EMBL/GenBank/DDBJ databases">
        <title>Complete Genome Seqeunce of Paenibacillus sp. BIHB 4019 from tea rhizoplane.</title>
        <authorList>
            <person name="Thakur R."/>
            <person name="Swarnkar M.K."/>
            <person name="Gulati A."/>
        </authorList>
    </citation>
    <scope>NUCLEOTIDE SEQUENCE [LARGE SCALE GENOMIC DNA]</scope>
    <source>
        <strain evidence="3">BIHB4019</strain>
    </source>
</reference>
<dbReference type="Gene3D" id="3.20.20.80">
    <property type="entry name" value="Glycosidases"/>
    <property type="match status" value="1"/>
</dbReference>
<dbReference type="InterPro" id="IPR013783">
    <property type="entry name" value="Ig-like_fold"/>
</dbReference>
<dbReference type="SUPFAM" id="SSF51445">
    <property type="entry name" value="(Trans)glycosidases"/>
    <property type="match status" value="1"/>
</dbReference>
<organism evidence="3">
    <name type="scientific">Paenibacillus sp. BIHB 4019</name>
    <dbReference type="NCBI Taxonomy" id="1870819"/>
    <lineage>
        <taxon>Bacteria</taxon>
        <taxon>Bacillati</taxon>
        <taxon>Bacillota</taxon>
        <taxon>Bacilli</taxon>
        <taxon>Bacillales</taxon>
        <taxon>Paenibacillaceae</taxon>
        <taxon>Paenibacillus</taxon>
    </lineage>
</organism>
<feature type="domain" description="Apiosidase-like catalytic" evidence="1">
    <location>
        <begin position="103"/>
        <end position="383"/>
    </location>
</feature>
<dbReference type="EMBL" id="CP016808">
    <property type="protein sequence ID" value="ANY69343.1"/>
    <property type="molecule type" value="Genomic_DNA"/>
</dbReference>
<evidence type="ECO:0000259" key="2">
    <source>
        <dbReference type="Pfam" id="PF16586"/>
    </source>
</evidence>
<evidence type="ECO:0008006" key="4">
    <source>
        <dbReference type="Google" id="ProtNLM"/>
    </source>
</evidence>
<sequence length="503" mass="59123">MKFIESVEQWNIFEIELQASHTFNNPFKDVNLYGEFWNGKESKQMRGFHDGGSTWKLRFMPESQGEYRFRLYSDYGNFEGLEGSFVVAAPSPGNHGPIQVTGTHFSYADGNPFFVMGTTAYAWTYLPEENRLRTLDSFQKYGFNKIRMLVFPKYMRGRGENKEFEISYEPSVFPFEGEPNSFDFQRFCPGYFQNLEDRIMDLLKLGIEADVILFHPYDCWGIDAGMQQDDQLLYINYLIARLSAYRNVWWSLANEFDVDKTPEGKTCVRMDRKDWDLFGATIKANDPHSHLISIHNIPFGFIYPNRDWMTHVSYQHPDTYTLALELKNRYKKPIVNDEYQYEGNIKEEWGNNDSETTVFRHWLSVMAGSYATHGEVIQLNDNEQDLFWAYGGTLIGKSAPRLKFMKQILETCQFQYMERDPLNTEGHHYFTLHRDMKEYLIFCRYDLPGKGLWCGPFDGTELEYEAITYDAWNCKEMGRENVTNTRSLPIKAWTVYHLKYVGQ</sequence>
<dbReference type="Gene3D" id="2.60.40.10">
    <property type="entry name" value="Immunoglobulins"/>
    <property type="match status" value="1"/>
</dbReference>
<evidence type="ECO:0000259" key="1">
    <source>
        <dbReference type="Pfam" id="PF13204"/>
    </source>
</evidence>
<dbReference type="Pfam" id="PF16586">
    <property type="entry name" value="DUF5060"/>
    <property type="match status" value="1"/>
</dbReference>
<dbReference type="AlphaFoldDB" id="A0A1B2DNQ7"/>
<dbReference type="InterPro" id="IPR025277">
    <property type="entry name" value="Apiosidase-like_cat_dom"/>
</dbReference>
<accession>A0A1B2DNQ7</accession>
<dbReference type="InterPro" id="IPR017853">
    <property type="entry name" value="GH"/>
</dbReference>